<dbReference type="KEGG" id="slim:SCL_1095"/>
<sequence length="99" mass="10791">MKTLTLPEAAAFLQMNPESLRQRVKAGAIPGAKPGKCWVFVEEDLVAYLRSLYAAHRQAVRVTEKEVKSCHSTAEVRTASGGCASRLPMDAEYAKLLGL</sequence>
<keyword evidence="3" id="KW-1185">Reference proteome</keyword>
<reference evidence="2 3" key="1">
    <citation type="submission" date="2015-05" db="EMBL/GenBank/DDBJ databases">
        <title>Complete genome sequence of a sulfur-oxidizing gammaproteobacterium strain HA5.</title>
        <authorList>
            <person name="Miura A."/>
            <person name="Kojima H."/>
            <person name="Fukui M."/>
        </authorList>
    </citation>
    <scope>NUCLEOTIDE SEQUENCE [LARGE SCALE GENOMIC DNA]</scope>
    <source>
        <strain evidence="2 3">HA5</strain>
    </source>
</reference>
<evidence type="ECO:0000259" key="1">
    <source>
        <dbReference type="Pfam" id="PF12728"/>
    </source>
</evidence>
<dbReference type="EMBL" id="AP014879">
    <property type="protein sequence ID" value="BAV33409.1"/>
    <property type="molecule type" value="Genomic_DNA"/>
</dbReference>
<dbReference type="AlphaFoldDB" id="A0A1B4XF28"/>
<feature type="domain" description="Helix-turn-helix" evidence="1">
    <location>
        <begin position="4"/>
        <end position="51"/>
    </location>
</feature>
<evidence type="ECO:0000313" key="3">
    <source>
        <dbReference type="Proteomes" id="UP000243180"/>
    </source>
</evidence>
<name>A0A1B4XF28_9GAMM</name>
<dbReference type="Proteomes" id="UP000243180">
    <property type="component" value="Chromosome"/>
</dbReference>
<dbReference type="InParanoid" id="A0A1B4XF28"/>
<gene>
    <name evidence="2" type="ORF">SCL_1095</name>
</gene>
<accession>A0A1B4XF28</accession>
<dbReference type="OrthoDB" id="9800023at2"/>
<evidence type="ECO:0000313" key="2">
    <source>
        <dbReference type="EMBL" id="BAV33409.1"/>
    </source>
</evidence>
<dbReference type="InterPro" id="IPR041657">
    <property type="entry name" value="HTH_17"/>
</dbReference>
<dbReference type="RefSeq" id="WP_096360275.1">
    <property type="nucleotide sequence ID" value="NZ_AP014879.1"/>
</dbReference>
<protein>
    <submittedName>
        <fullName evidence="2">DNA binding protein, excisionase family</fullName>
    </submittedName>
</protein>
<organism evidence="2 3">
    <name type="scientific">Sulfuricaulis limicola</name>
    <dbReference type="NCBI Taxonomy" id="1620215"/>
    <lineage>
        <taxon>Bacteria</taxon>
        <taxon>Pseudomonadati</taxon>
        <taxon>Pseudomonadota</taxon>
        <taxon>Gammaproteobacteria</taxon>
        <taxon>Acidiferrobacterales</taxon>
        <taxon>Acidiferrobacteraceae</taxon>
        <taxon>Sulfuricaulis</taxon>
    </lineage>
</organism>
<proteinExistence type="predicted"/>
<dbReference type="Pfam" id="PF12728">
    <property type="entry name" value="HTH_17"/>
    <property type="match status" value="1"/>
</dbReference>